<dbReference type="Gene3D" id="1.20.140.10">
    <property type="entry name" value="Butyryl-CoA Dehydrogenase, subunit A, domain 3"/>
    <property type="match status" value="1"/>
</dbReference>
<evidence type="ECO:0000313" key="2">
    <source>
        <dbReference type="EMBL" id="GAG88285.1"/>
    </source>
</evidence>
<dbReference type="GO" id="GO:0050660">
    <property type="term" value="F:flavin adenine dinucleotide binding"/>
    <property type="evidence" value="ECO:0007669"/>
    <property type="project" value="InterPro"/>
</dbReference>
<reference evidence="2" key="1">
    <citation type="journal article" date="2014" name="Front. Microbiol.">
        <title>High frequency of phylogenetically diverse reductive dehalogenase-homologous genes in deep subseafloor sedimentary metagenomes.</title>
        <authorList>
            <person name="Kawai M."/>
            <person name="Futagami T."/>
            <person name="Toyoda A."/>
            <person name="Takaki Y."/>
            <person name="Nishi S."/>
            <person name="Hori S."/>
            <person name="Arai W."/>
            <person name="Tsubouchi T."/>
            <person name="Morono Y."/>
            <person name="Uchiyama I."/>
            <person name="Ito T."/>
            <person name="Fujiyama A."/>
            <person name="Inagaki F."/>
            <person name="Takami H."/>
        </authorList>
    </citation>
    <scope>NUCLEOTIDE SEQUENCE</scope>
    <source>
        <strain evidence="2">Expedition CK06-06</strain>
    </source>
</reference>
<dbReference type="InterPro" id="IPR006091">
    <property type="entry name" value="Acyl-CoA_Oxase/DH_mid-dom"/>
</dbReference>
<dbReference type="Pfam" id="PF02770">
    <property type="entry name" value="Acyl-CoA_dh_M"/>
    <property type="match status" value="1"/>
</dbReference>
<comment type="caution">
    <text evidence="2">The sequence shown here is derived from an EMBL/GenBank/DDBJ whole genome shotgun (WGS) entry which is preliminary data.</text>
</comment>
<dbReference type="AlphaFoldDB" id="X1AZY5"/>
<evidence type="ECO:0000259" key="1">
    <source>
        <dbReference type="Pfam" id="PF02770"/>
    </source>
</evidence>
<feature type="domain" description="Acyl-CoA oxidase/dehydrogenase middle" evidence="1">
    <location>
        <begin position="112"/>
        <end position="219"/>
    </location>
</feature>
<dbReference type="SUPFAM" id="SSF56645">
    <property type="entry name" value="Acyl-CoA dehydrogenase NM domain-like"/>
    <property type="match status" value="1"/>
</dbReference>
<dbReference type="InterPro" id="IPR037069">
    <property type="entry name" value="AcylCoA_DH/ox_N_sf"/>
</dbReference>
<dbReference type="Gene3D" id="1.10.540.10">
    <property type="entry name" value="Acyl-CoA dehydrogenase/oxidase, N-terminal domain"/>
    <property type="match status" value="1"/>
</dbReference>
<sequence length="252" mass="28160">EKMLPFAATIDENQPRLEDGKVFITPEVKEILQTLIDEGFWSLFARDGEYKNRYSFAVEGALNIIFGASEISSMCYLGLALGAARLVDSFCSPELKEKYLKPMYEGRFFGTMVLSEPEWGSTLSTIKTMAYPQDDGTYHVKGEKTWISAGDHDLSENNIHMVLAKTPDAPEGVKGISLFLVPKFPVNDDNSLGERNGYDIFRINPKMGARAYVNTLMRFGDTKPCIGYLVGQKNLGLAYMFQMMNESRIGVG</sequence>
<dbReference type="InterPro" id="IPR009100">
    <property type="entry name" value="AcylCoA_DH/oxidase_NM_dom_sf"/>
</dbReference>
<dbReference type="EMBL" id="BART01013039">
    <property type="protein sequence ID" value="GAG88285.1"/>
    <property type="molecule type" value="Genomic_DNA"/>
</dbReference>
<name>X1AZY5_9ZZZZ</name>
<protein>
    <recommendedName>
        <fullName evidence="1">Acyl-CoA oxidase/dehydrogenase middle domain-containing protein</fullName>
    </recommendedName>
</protein>
<accession>X1AZY5</accession>
<dbReference type="InterPro" id="IPR046373">
    <property type="entry name" value="Acyl-CoA_Oxase/DH_mid-dom_sf"/>
</dbReference>
<feature type="non-terminal residue" evidence="2">
    <location>
        <position position="1"/>
    </location>
</feature>
<organism evidence="2">
    <name type="scientific">marine sediment metagenome</name>
    <dbReference type="NCBI Taxonomy" id="412755"/>
    <lineage>
        <taxon>unclassified sequences</taxon>
        <taxon>metagenomes</taxon>
        <taxon>ecological metagenomes</taxon>
    </lineage>
</organism>
<dbReference type="InterPro" id="IPR052166">
    <property type="entry name" value="Diverse_Acyl-CoA_DH"/>
</dbReference>
<proteinExistence type="predicted"/>
<feature type="non-terminal residue" evidence="2">
    <location>
        <position position="252"/>
    </location>
</feature>
<dbReference type="Gene3D" id="2.40.110.10">
    <property type="entry name" value="Butyryl-CoA Dehydrogenase, subunit A, domain 2"/>
    <property type="match status" value="1"/>
</dbReference>
<dbReference type="GO" id="GO:0016627">
    <property type="term" value="F:oxidoreductase activity, acting on the CH-CH group of donors"/>
    <property type="evidence" value="ECO:0007669"/>
    <property type="project" value="InterPro"/>
</dbReference>
<dbReference type="PANTHER" id="PTHR42803">
    <property type="entry name" value="ACYL-COA DEHYDROGENASE"/>
    <property type="match status" value="1"/>
</dbReference>
<dbReference type="PANTHER" id="PTHR42803:SF3">
    <property type="entry name" value="ACYL-COA DEHYDROGENASE-RELATED"/>
    <property type="match status" value="1"/>
</dbReference>
<gene>
    <name evidence="2" type="ORF">S01H4_26891</name>
</gene>